<proteinExistence type="predicted"/>
<dbReference type="InterPro" id="IPR011009">
    <property type="entry name" value="Kinase-like_dom_sf"/>
</dbReference>
<dbReference type="Proteomes" id="UP001244341">
    <property type="component" value="Chromosome 10b"/>
</dbReference>
<dbReference type="PANTHER" id="PTHR24350">
    <property type="entry name" value="SERINE/THREONINE-PROTEIN KINASE IAL-RELATED"/>
    <property type="match status" value="1"/>
</dbReference>
<keyword evidence="9" id="KW-1185">Reference proteome</keyword>
<evidence type="ECO:0000259" key="7">
    <source>
        <dbReference type="PROSITE" id="PS50011"/>
    </source>
</evidence>
<dbReference type="InterPro" id="IPR008271">
    <property type="entry name" value="Ser/Thr_kinase_AS"/>
</dbReference>
<sequence length="628" mass="67216">MGFLKELFEKKLKTAGSKDFDVQGFEVGRSAQSDWALPALRPQQSLSTAEKCSVPDDPVLNNDSICYLQTQQSAKSFSFAIFKAVCIASNLKVIIKAYYKQKMHPKHFHKLNRELQAMRALNGPYVAEFYSSFEDSQYVYIIMEYCEGGDLFKTMLMHGGLLDEQWVCVEVITPLLRILQKMHSLKLLHRDIKPENIFLTGLGKFRLGDFGLAIKFDEEVPFSRSGTLDYMAPEVLKNPSVPFQEGKSVDVATLAARGVKPYGPPVDVWAAGVLAYELVCGRPPFEVEDEAQTAALIMYSDAIKFPPNRTPQWTEFVKAALVKSPEVRPTATALLEHPWIVTNLQRTMSEQHRPSKEMLLQPLPLDIAQAYAKEFKRTMSLATGSSARGKNSSAADREEAASLAPLPAGGLPNASGVPSLPAAFPATPTGAQRQLQHLHLGALGDRDASSLSSSSSNGKSSLSGAIRPSGLFIVSSSGSSPGSCGLLSPASAAAAERLRDIQAVIGDGKRLSGLGESGATTVTPSRASFTTPSQLSPLNPSGSSAAAVGAVGSPTAVSRSSLSGTAAAGGMQRPGLALKVVLPPETELELCGSSDSFCYSPTTPAPKSGIKERMKFYFQRQAGGTGGF</sequence>
<dbReference type="InterPro" id="IPR030616">
    <property type="entry name" value="Aur-like"/>
</dbReference>
<protein>
    <recommendedName>
        <fullName evidence="7">Protein kinase domain-containing protein</fullName>
    </recommendedName>
</protein>
<evidence type="ECO:0000256" key="5">
    <source>
        <dbReference type="ARBA" id="ARBA00022840"/>
    </source>
</evidence>
<keyword evidence="1" id="KW-0723">Serine/threonine-protein kinase</keyword>
<evidence type="ECO:0000256" key="6">
    <source>
        <dbReference type="SAM" id="MobiDB-lite"/>
    </source>
</evidence>
<keyword evidence="3" id="KW-0547">Nucleotide-binding</keyword>
<gene>
    <name evidence="8" type="ORF">OEZ85_003432</name>
</gene>
<dbReference type="PROSITE" id="PS00108">
    <property type="entry name" value="PROTEIN_KINASE_ST"/>
    <property type="match status" value="1"/>
</dbReference>
<evidence type="ECO:0000256" key="1">
    <source>
        <dbReference type="ARBA" id="ARBA00022527"/>
    </source>
</evidence>
<evidence type="ECO:0000313" key="8">
    <source>
        <dbReference type="EMBL" id="WIA18742.1"/>
    </source>
</evidence>
<dbReference type="Pfam" id="PF00069">
    <property type="entry name" value="Pkinase"/>
    <property type="match status" value="1"/>
</dbReference>
<feature type="region of interest" description="Disordered" evidence="6">
    <location>
        <begin position="512"/>
        <end position="541"/>
    </location>
</feature>
<feature type="compositionally biased region" description="Low complexity" evidence="6">
    <location>
        <begin position="401"/>
        <end position="414"/>
    </location>
</feature>
<evidence type="ECO:0000256" key="2">
    <source>
        <dbReference type="ARBA" id="ARBA00022679"/>
    </source>
</evidence>
<keyword evidence="5" id="KW-0067">ATP-binding</keyword>
<dbReference type="InterPro" id="IPR000719">
    <property type="entry name" value="Prot_kinase_dom"/>
</dbReference>
<feature type="compositionally biased region" description="Polar residues" evidence="6">
    <location>
        <begin position="518"/>
        <end position="539"/>
    </location>
</feature>
<reference evidence="8 9" key="1">
    <citation type="submission" date="2023-05" db="EMBL/GenBank/DDBJ databases">
        <title>A 100% complete, gapless, phased diploid assembly of the Scenedesmus obliquus UTEX 3031 genome.</title>
        <authorList>
            <person name="Biondi T.C."/>
            <person name="Hanschen E.R."/>
            <person name="Kwon T."/>
            <person name="Eng W."/>
            <person name="Kruse C.P.S."/>
            <person name="Koehler S.I."/>
            <person name="Kunde Y."/>
            <person name="Gleasner C.D."/>
            <person name="You Mak K.T."/>
            <person name="Polle J."/>
            <person name="Hovde B.T."/>
            <person name="Starkenburg S.R."/>
        </authorList>
    </citation>
    <scope>NUCLEOTIDE SEQUENCE [LARGE SCALE GENOMIC DNA]</scope>
    <source>
        <strain evidence="8 9">DOE0152z</strain>
    </source>
</reference>
<dbReference type="EMBL" id="CP126217">
    <property type="protein sequence ID" value="WIA18742.1"/>
    <property type="molecule type" value="Genomic_DNA"/>
</dbReference>
<dbReference type="SMART" id="SM00220">
    <property type="entry name" value="S_TKc"/>
    <property type="match status" value="1"/>
</dbReference>
<keyword evidence="4" id="KW-0418">Kinase</keyword>
<keyword evidence="2" id="KW-0808">Transferase</keyword>
<dbReference type="SUPFAM" id="SSF56112">
    <property type="entry name" value="Protein kinase-like (PK-like)"/>
    <property type="match status" value="1"/>
</dbReference>
<feature type="compositionally biased region" description="Polar residues" evidence="6">
    <location>
        <begin position="383"/>
        <end position="394"/>
    </location>
</feature>
<dbReference type="PROSITE" id="PS50011">
    <property type="entry name" value="PROTEIN_KINASE_DOM"/>
    <property type="match status" value="1"/>
</dbReference>
<evidence type="ECO:0000313" key="9">
    <source>
        <dbReference type="Proteomes" id="UP001244341"/>
    </source>
</evidence>
<evidence type="ECO:0000256" key="4">
    <source>
        <dbReference type="ARBA" id="ARBA00022777"/>
    </source>
</evidence>
<dbReference type="Gene3D" id="1.10.510.10">
    <property type="entry name" value="Transferase(Phosphotransferase) domain 1"/>
    <property type="match status" value="1"/>
</dbReference>
<organism evidence="8 9">
    <name type="scientific">Tetradesmus obliquus</name>
    <name type="common">Green alga</name>
    <name type="synonym">Acutodesmus obliquus</name>
    <dbReference type="NCBI Taxonomy" id="3088"/>
    <lineage>
        <taxon>Eukaryota</taxon>
        <taxon>Viridiplantae</taxon>
        <taxon>Chlorophyta</taxon>
        <taxon>core chlorophytes</taxon>
        <taxon>Chlorophyceae</taxon>
        <taxon>CS clade</taxon>
        <taxon>Sphaeropleales</taxon>
        <taxon>Scenedesmaceae</taxon>
        <taxon>Tetradesmus</taxon>
    </lineage>
</organism>
<accession>A0ABY8UB96</accession>
<feature type="region of interest" description="Disordered" evidence="6">
    <location>
        <begin position="383"/>
        <end position="414"/>
    </location>
</feature>
<name>A0ABY8UB96_TETOB</name>
<evidence type="ECO:0000256" key="3">
    <source>
        <dbReference type="ARBA" id="ARBA00022741"/>
    </source>
</evidence>
<feature type="domain" description="Protein kinase" evidence="7">
    <location>
        <begin position="67"/>
        <end position="340"/>
    </location>
</feature>